<feature type="active site" description="Proton donor" evidence="3">
    <location>
        <position position="162"/>
    </location>
</feature>
<comment type="caution">
    <text evidence="3">Lacks conserved residue(s) required for the propagation of feature annotation.</text>
</comment>
<gene>
    <name evidence="3" type="primary">coaBC</name>
    <name evidence="7" type="ordered locus">UWK_02487</name>
</gene>
<evidence type="ECO:0000256" key="4">
    <source>
        <dbReference type="RuleBase" id="RU364078"/>
    </source>
</evidence>
<keyword evidence="3" id="KW-0511">Multifunctional enzyme</keyword>
<name>M1NHE5_DESSD</name>
<sequence>MNMDCSFSGKKVVVGVTGSIAAFKVAGWVSALTKEGAEVKVVMTPAACRFVTPLTYAALSGNPVLTDMFAAEEAHAISHVQLGQEADILLIAPATANTIAKIAHGLADDLLSTSVLAATCPVIFAPAMNSQMLANPATQRNLERVKGLGYGIIEPDSGKMACKTEGPGRLPEWCDAREQLLAALTKQDLLGKKILVTAGPTREALDPARFLSNRSSGKMGYALARAAKRRGAEVLLVSGPTALATPFGVKRIDIQTAAEMNAVVMEACGRQSVIIKSAAVSDFCPERIESEKVKKDTAQFVLPLKQTPDILAQLGQRKEKEHFLLVGFAAESRDHRAAGEKKLSQKNLDLIAINDISGEDTGFETDTNQVTLLDKNGFTDLPLTSKEATANLILDRVATLLIDTNN</sequence>
<dbReference type="Gene3D" id="3.40.50.1950">
    <property type="entry name" value="Flavin prenyltransferase-like"/>
    <property type="match status" value="1"/>
</dbReference>
<dbReference type="UniPathway" id="UPA00241">
    <property type="reaction ID" value="UER00353"/>
</dbReference>
<dbReference type="HOGENOM" id="CLU_033319_0_1_7"/>
<evidence type="ECO:0000256" key="1">
    <source>
        <dbReference type="ARBA" id="ARBA00022793"/>
    </source>
</evidence>
<dbReference type="Pfam" id="PF02441">
    <property type="entry name" value="Flavoprotein"/>
    <property type="match status" value="1"/>
</dbReference>
<feature type="binding site" evidence="3">
    <location>
        <position position="346"/>
    </location>
    <ligand>
        <name>CTP</name>
        <dbReference type="ChEBI" id="CHEBI:37563"/>
    </ligand>
</feature>
<keyword evidence="3" id="KW-0479">Metal-binding</keyword>
<dbReference type="NCBIfam" id="TIGR00521">
    <property type="entry name" value="coaBC_dfp"/>
    <property type="match status" value="1"/>
</dbReference>
<evidence type="ECO:0000313" key="7">
    <source>
        <dbReference type="EMBL" id="AGF79024.1"/>
    </source>
</evidence>
<dbReference type="GO" id="GO:0015937">
    <property type="term" value="P:coenzyme A biosynthetic process"/>
    <property type="evidence" value="ECO:0007669"/>
    <property type="project" value="UniProtKB-UniRule"/>
</dbReference>
<feature type="binding site" evidence="3">
    <location>
        <position position="282"/>
    </location>
    <ligand>
        <name>CTP</name>
        <dbReference type="ChEBI" id="CHEBI:37563"/>
    </ligand>
</feature>
<dbReference type="GO" id="GO:0071513">
    <property type="term" value="C:phosphopantothenoylcysteine decarboxylase complex"/>
    <property type="evidence" value="ECO:0007669"/>
    <property type="project" value="TreeGrafter"/>
</dbReference>
<dbReference type="InterPro" id="IPR036551">
    <property type="entry name" value="Flavin_trans-like"/>
</dbReference>
<dbReference type="InterPro" id="IPR035929">
    <property type="entry name" value="CoaB-like_sf"/>
</dbReference>
<comment type="cofactor">
    <cofactor evidence="3">
        <name>Mg(2+)</name>
        <dbReference type="ChEBI" id="CHEBI:18420"/>
    </cofactor>
</comment>
<feature type="binding site" evidence="3">
    <location>
        <position position="328"/>
    </location>
    <ligand>
        <name>CTP</name>
        <dbReference type="ChEBI" id="CHEBI:37563"/>
    </ligand>
</feature>
<reference evidence="8" key="1">
    <citation type="journal article" date="2013" name="Stand. Genomic Sci.">
        <title>Complete genome sequence of Desulfocapsa sulfexigens, a marine deltaproteobacterium specialized in disproportionating inorganic sulfur compounds.</title>
        <authorList>
            <person name="Finster K.W."/>
            <person name="Kjeldsen K.U."/>
            <person name="Kube M."/>
            <person name="Reinhardt R."/>
            <person name="Mussmann M."/>
            <person name="Amann R."/>
            <person name="Schreiber L."/>
        </authorList>
    </citation>
    <scope>NUCLEOTIDE SEQUENCE [LARGE SCALE GENOMIC DNA]</scope>
    <source>
        <strain evidence="8">DSM 10523 / SB164P1</strain>
    </source>
</reference>
<feature type="region of interest" description="Phosphopantothenoylcysteine decarboxylase" evidence="3">
    <location>
        <begin position="1"/>
        <end position="193"/>
    </location>
</feature>
<dbReference type="SUPFAM" id="SSF52507">
    <property type="entry name" value="Homo-oligomeric flavin-containing Cys decarboxylases, HFCD"/>
    <property type="match status" value="1"/>
</dbReference>
<dbReference type="Gene3D" id="3.40.50.10300">
    <property type="entry name" value="CoaB-like"/>
    <property type="match status" value="1"/>
</dbReference>
<evidence type="ECO:0000259" key="6">
    <source>
        <dbReference type="Pfam" id="PF04127"/>
    </source>
</evidence>
<feature type="region of interest" description="Phosphopantothenate--cysteine ligase" evidence="3">
    <location>
        <begin position="194"/>
        <end position="406"/>
    </location>
</feature>
<keyword evidence="8" id="KW-1185">Reference proteome</keyword>
<keyword evidence="3 4" id="KW-0436">Ligase</keyword>
<evidence type="ECO:0000256" key="2">
    <source>
        <dbReference type="ARBA" id="ARBA00023239"/>
    </source>
</evidence>
<evidence type="ECO:0000259" key="5">
    <source>
        <dbReference type="Pfam" id="PF02441"/>
    </source>
</evidence>
<comment type="similarity">
    <text evidence="3 4">In the C-terminal section; belongs to the PPC synthetase family.</text>
</comment>
<feature type="domain" description="Flavoprotein" evidence="5">
    <location>
        <begin position="10"/>
        <end position="176"/>
    </location>
</feature>
<keyword evidence="3 4" id="KW-0288">FMN</keyword>
<proteinExistence type="inferred from homology"/>
<keyword evidence="2 3" id="KW-0456">Lyase</keyword>
<dbReference type="GO" id="GO:0010181">
    <property type="term" value="F:FMN binding"/>
    <property type="evidence" value="ECO:0007669"/>
    <property type="project" value="UniProtKB-UniRule"/>
</dbReference>
<keyword evidence="3 4" id="KW-0285">Flavoprotein</keyword>
<dbReference type="PATRIC" id="fig|1167006.5.peg.2701"/>
<dbReference type="GO" id="GO:0004632">
    <property type="term" value="F:phosphopantothenate--cysteine ligase activity"/>
    <property type="evidence" value="ECO:0007669"/>
    <property type="project" value="UniProtKB-UniRule"/>
</dbReference>
<comment type="function">
    <text evidence="3">Catalyzes two sequential steps in the biosynthesis of coenzyme A. In the first step cysteine is conjugated to 4'-phosphopantothenate to form 4-phosphopantothenoylcysteine. In the second step the latter compound is decarboxylated to form 4'-phosphopantotheine.</text>
</comment>
<dbReference type="HAMAP" id="MF_02225">
    <property type="entry name" value="CoaBC"/>
    <property type="match status" value="1"/>
</dbReference>
<protein>
    <recommendedName>
        <fullName evidence="3">Coenzyme A biosynthesis bifunctional protein CoaBC</fullName>
    </recommendedName>
    <alternativeName>
        <fullName evidence="3">DNA/pantothenate metabolism flavoprotein</fullName>
    </alternativeName>
    <alternativeName>
        <fullName evidence="3">Phosphopantothenoylcysteine synthetase/decarboxylase</fullName>
        <shortName evidence="3">PPCS-PPCDC</shortName>
    </alternativeName>
    <domain>
        <recommendedName>
            <fullName evidence="3">Phosphopantothenoylcysteine decarboxylase</fullName>
            <shortName evidence="3">PPC decarboxylase</shortName>
            <shortName evidence="3">PPC-DC</shortName>
            <ecNumber evidence="3">4.1.1.36</ecNumber>
        </recommendedName>
        <alternativeName>
            <fullName evidence="3">CoaC</fullName>
        </alternativeName>
    </domain>
    <domain>
        <recommendedName>
            <fullName evidence="3">Phosphopantothenate--cysteine ligase</fullName>
            <ecNumber evidence="3">6.3.2.5</ecNumber>
        </recommendedName>
        <alternativeName>
            <fullName evidence="3">CoaB</fullName>
        </alternativeName>
        <alternativeName>
            <fullName evidence="3">Phosphopantothenoylcysteine synthetase</fullName>
            <shortName evidence="3">PPC synthetase</shortName>
            <shortName evidence="3">PPC-S</shortName>
        </alternativeName>
    </domain>
</protein>
<dbReference type="GO" id="GO:0046872">
    <property type="term" value="F:metal ion binding"/>
    <property type="evidence" value="ECO:0007669"/>
    <property type="project" value="UniProtKB-KW"/>
</dbReference>
<comment type="function">
    <text evidence="4">Catalyzes two steps in the biosynthesis of coenzyme A. In the first step cysteine is conjugated to 4'-phosphopantothenate to form 4-phosphopantothenoylcysteine, in the latter compound is decarboxylated to form 4'-phosphopantotheine.</text>
</comment>
<feature type="binding site" evidence="3">
    <location>
        <position position="342"/>
    </location>
    <ligand>
        <name>CTP</name>
        <dbReference type="ChEBI" id="CHEBI:37563"/>
    </ligand>
</feature>
<feature type="binding site" evidence="3">
    <location>
        <begin position="308"/>
        <end position="311"/>
    </location>
    <ligand>
        <name>CTP</name>
        <dbReference type="ChEBI" id="CHEBI:37563"/>
    </ligand>
</feature>
<dbReference type="InterPro" id="IPR003382">
    <property type="entry name" value="Flavoprotein"/>
</dbReference>
<dbReference type="InterPro" id="IPR007085">
    <property type="entry name" value="DNA/pantothenate-metab_flavo_C"/>
</dbReference>
<evidence type="ECO:0000256" key="3">
    <source>
        <dbReference type="HAMAP-Rule" id="MF_02225"/>
    </source>
</evidence>
<keyword evidence="1 3" id="KW-0210">Decarboxylase</keyword>
<accession>M1NHE5</accession>
<dbReference type="PANTHER" id="PTHR14359">
    <property type="entry name" value="HOMO-OLIGOMERIC FLAVIN CONTAINING CYS DECARBOXYLASE FAMILY"/>
    <property type="match status" value="1"/>
</dbReference>
<dbReference type="eggNOG" id="COG0452">
    <property type="taxonomic scope" value="Bacteria"/>
</dbReference>
<dbReference type="EC" id="4.1.1.36" evidence="3"/>
<organism evidence="7 8">
    <name type="scientific">Desulfocapsa sulfexigens (strain DSM 10523 / SB164P1)</name>
    <dbReference type="NCBI Taxonomy" id="1167006"/>
    <lineage>
        <taxon>Bacteria</taxon>
        <taxon>Pseudomonadati</taxon>
        <taxon>Thermodesulfobacteriota</taxon>
        <taxon>Desulfobulbia</taxon>
        <taxon>Desulfobulbales</taxon>
        <taxon>Desulfocapsaceae</taxon>
        <taxon>Desulfocapsa</taxon>
    </lineage>
</organism>
<comment type="catalytic activity">
    <reaction evidence="3 4">
        <text>N-[(R)-4-phosphopantothenoyl]-L-cysteine + H(+) = (R)-4'-phosphopantetheine + CO2</text>
        <dbReference type="Rhea" id="RHEA:16793"/>
        <dbReference type="ChEBI" id="CHEBI:15378"/>
        <dbReference type="ChEBI" id="CHEBI:16526"/>
        <dbReference type="ChEBI" id="CHEBI:59458"/>
        <dbReference type="ChEBI" id="CHEBI:61723"/>
        <dbReference type="EC" id="4.1.1.36"/>
    </reaction>
</comment>
<dbReference type="GO" id="GO:0004633">
    <property type="term" value="F:phosphopantothenoylcysteine decarboxylase activity"/>
    <property type="evidence" value="ECO:0007669"/>
    <property type="project" value="UniProtKB-UniRule"/>
</dbReference>
<dbReference type="GO" id="GO:0015941">
    <property type="term" value="P:pantothenate catabolic process"/>
    <property type="evidence" value="ECO:0007669"/>
    <property type="project" value="InterPro"/>
</dbReference>
<dbReference type="EMBL" id="CP003985">
    <property type="protein sequence ID" value="AGF79024.1"/>
    <property type="molecule type" value="Genomic_DNA"/>
</dbReference>
<evidence type="ECO:0000313" key="8">
    <source>
        <dbReference type="Proteomes" id="UP000011721"/>
    </source>
</evidence>
<dbReference type="STRING" id="1167006.UWK_02487"/>
<dbReference type="EC" id="6.3.2.5" evidence="3"/>
<dbReference type="Pfam" id="PF04127">
    <property type="entry name" value="DFP"/>
    <property type="match status" value="1"/>
</dbReference>
<feature type="binding site" evidence="3">
    <location>
        <position position="292"/>
    </location>
    <ligand>
        <name>CTP</name>
        <dbReference type="ChEBI" id="CHEBI:37563"/>
    </ligand>
</feature>
<dbReference type="SUPFAM" id="SSF102645">
    <property type="entry name" value="CoaB-like"/>
    <property type="match status" value="1"/>
</dbReference>
<dbReference type="Proteomes" id="UP000011721">
    <property type="component" value="Chromosome"/>
</dbReference>
<comment type="cofactor">
    <cofactor evidence="3">
        <name>FMN</name>
        <dbReference type="ChEBI" id="CHEBI:58210"/>
    </cofactor>
    <text evidence="3">Binds 1 FMN per subunit.</text>
</comment>
<comment type="similarity">
    <text evidence="3 4">In the N-terminal section; belongs to the HFCD (homo-oligomeric flavin containing Cys decarboxylase) superfamily.</text>
</comment>
<comment type="pathway">
    <text evidence="3 4">Cofactor biosynthesis; coenzyme A biosynthesis; CoA from (R)-pantothenate: step 3/5.</text>
</comment>
<dbReference type="AlphaFoldDB" id="M1NHE5"/>
<dbReference type="KEGG" id="dsf:UWK_02487"/>
<dbReference type="PANTHER" id="PTHR14359:SF6">
    <property type="entry name" value="PHOSPHOPANTOTHENOYLCYSTEINE DECARBOXYLASE"/>
    <property type="match status" value="1"/>
</dbReference>
<feature type="domain" description="DNA/pantothenate metabolism flavoprotein C-terminal" evidence="6">
    <location>
        <begin position="190"/>
        <end position="399"/>
    </location>
</feature>
<comment type="pathway">
    <text evidence="3 4">Cofactor biosynthesis; coenzyme A biosynthesis; CoA from (R)-pantothenate: step 2/5.</text>
</comment>
<dbReference type="InterPro" id="IPR005252">
    <property type="entry name" value="CoaBC"/>
</dbReference>
<comment type="catalytic activity">
    <reaction evidence="3 4">
        <text>(R)-4'-phosphopantothenate + L-cysteine + CTP = N-[(R)-4-phosphopantothenoyl]-L-cysteine + CMP + diphosphate + H(+)</text>
        <dbReference type="Rhea" id="RHEA:19397"/>
        <dbReference type="ChEBI" id="CHEBI:10986"/>
        <dbReference type="ChEBI" id="CHEBI:15378"/>
        <dbReference type="ChEBI" id="CHEBI:33019"/>
        <dbReference type="ChEBI" id="CHEBI:35235"/>
        <dbReference type="ChEBI" id="CHEBI:37563"/>
        <dbReference type="ChEBI" id="CHEBI:59458"/>
        <dbReference type="ChEBI" id="CHEBI:60377"/>
        <dbReference type="EC" id="6.3.2.5"/>
    </reaction>
</comment>
<keyword evidence="3" id="KW-0460">Magnesium</keyword>